<keyword evidence="1" id="KW-0472">Membrane</keyword>
<evidence type="ECO:0000313" key="3">
    <source>
        <dbReference type="Proteomes" id="UP000298138"/>
    </source>
</evidence>
<reference evidence="2 3" key="1">
    <citation type="submission" date="2019-04" db="EMBL/GenBank/DDBJ databases">
        <title>Comparative genomics and transcriptomics to analyze fruiting body development in filamentous ascomycetes.</title>
        <authorList>
            <consortium name="DOE Joint Genome Institute"/>
            <person name="Lutkenhaus R."/>
            <person name="Traeger S."/>
            <person name="Breuer J."/>
            <person name="Kuo A."/>
            <person name="Lipzen A."/>
            <person name="Pangilinan J."/>
            <person name="Dilworth D."/>
            <person name="Sandor L."/>
            <person name="Poggeler S."/>
            <person name="Barry K."/>
            <person name="Grigoriev I.V."/>
            <person name="Nowrousian M."/>
        </authorList>
    </citation>
    <scope>NUCLEOTIDE SEQUENCE [LARGE SCALE GENOMIC DNA]</scope>
    <source>
        <strain evidence="2 3">CBS 389.68</strain>
    </source>
</reference>
<dbReference type="Proteomes" id="UP000298138">
    <property type="component" value="Unassembled WGS sequence"/>
</dbReference>
<dbReference type="AlphaFoldDB" id="A0A4S2N934"/>
<sequence length="146" mass="16926">MSDQKLAAIRQCPGPPHGLEFLLFRVSLIWSGDVPRVERTRATKSLYLRRLCFLGWFGRFSYGDLGYLYCLQCVRSGYFCTYVFSWVSLVSLDLCWISLHILLFNFGWPVWRCVGTMGCWCALCFFYLVLVSKSNADDCVNRNTIE</sequence>
<name>A0A4S2N934_9PEZI</name>
<keyword evidence="1" id="KW-1133">Transmembrane helix</keyword>
<keyword evidence="1" id="KW-0812">Transmembrane</keyword>
<accession>A0A4S2N934</accession>
<proteinExistence type="predicted"/>
<dbReference type="InParanoid" id="A0A4S2N934"/>
<protein>
    <submittedName>
        <fullName evidence="2">Uncharacterized protein</fullName>
    </submittedName>
</protein>
<feature type="transmembrane region" description="Helical" evidence="1">
    <location>
        <begin position="110"/>
        <end position="130"/>
    </location>
</feature>
<feature type="transmembrane region" description="Helical" evidence="1">
    <location>
        <begin position="82"/>
        <end position="103"/>
    </location>
</feature>
<evidence type="ECO:0000256" key="1">
    <source>
        <dbReference type="SAM" id="Phobius"/>
    </source>
</evidence>
<gene>
    <name evidence="2" type="ORF">EX30DRAFT_31785</name>
</gene>
<keyword evidence="3" id="KW-1185">Reference proteome</keyword>
<organism evidence="2 3">
    <name type="scientific">Ascodesmis nigricans</name>
    <dbReference type="NCBI Taxonomy" id="341454"/>
    <lineage>
        <taxon>Eukaryota</taxon>
        <taxon>Fungi</taxon>
        <taxon>Dikarya</taxon>
        <taxon>Ascomycota</taxon>
        <taxon>Pezizomycotina</taxon>
        <taxon>Pezizomycetes</taxon>
        <taxon>Pezizales</taxon>
        <taxon>Ascodesmidaceae</taxon>
        <taxon>Ascodesmis</taxon>
    </lineage>
</organism>
<evidence type="ECO:0000313" key="2">
    <source>
        <dbReference type="EMBL" id="TGZ85734.1"/>
    </source>
</evidence>
<dbReference type="EMBL" id="ML220112">
    <property type="protein sequence ID" value="TGZ85734.1"/>
    <property type="molecule type" value="Genomic_DNA"/>
</dbReference>